<evidence type="ECO:0000313" key="8">
    <source>
        <dbReference type="Proteomes" id="UP000004129"/>
    </source>
</evidence>
<comment type="caution">
    <text evidence="7">The sequence shown here is derived from an EMBL/GenBank/DDBJ whole genome shotgun (WGS) entry which is preliminary data.</text>
</comment>
<keyword evidence="2" id="KW-0731">Sigma factor</keyword>
<dbReference type="GO" id="GO:0003677">
    <property type="term" value="F:DNA binding"/>
    <property type="evidence" value="ECO:0007669"/>
    <property type="project" value="UniProtKB-KW"/>
</dbReference>
<dbReference type="InterPro" id="IPR007627">
    <property type="entry name" value="RNA_pol_sigma70_r2"/>
</dbReference>
<evidence type="ECO:0000256" key="2">
    <source>
        <dbReference type="ARBA" id="ARBA00023082"/>
    </source>
</evidence>
<organism evidence="7 8">
    <name type="scientific">Selenomonas infelix ATCC 43532</name>
    <dbReference type="NCBI Taxonomy" id="679201"/>
    <lineage>
        <taxon>Bacteria</taxon>
        <taxon>Bacillati</taxon>
        <taxon>Bacillota</taxon>
        <taxon>Negativicutes</taxon>
        <taxon>Selenomonadales</taxon>
        <taxon>Selenomonadaceae</taxon>
        <taxon>Selenomonas</taxon>
    </lineage>
</organism>
<dbReference type="Pfam" id="PF04545">
    <property type="entry name" value="Sigma70_r4"/>
    <property type="match status" value="1"/>
</dbReference>
<dbReference type="Gene3D" id="1.10.1740.10">
    <property type="match status" value="1"/>
</dbReference>
<dbReference type="SUPFAM" id="SSF88946">
    <property type="entry name" value="Sigma2 domain of RNA polymerase sigma factors"/>
    <property type="match status" value="1"/>
</dbReference>
<dbReference type="NCBIfam" id="TIGR02937">
    <property type="entry name" value="sigma70-ECF"/>
    <property type="match status" value="1"/>
</dbReference>
<sequence length="219" mass="24686">MYENNKGIADKMSSVRLVPKYAALTKAEEDALITRAVRGEAQAMAEMHARYRGLIVSEAHASYLRNAALAADAENIAVLAFIEALHDYDPKHGAPFAGFVKARVHHALYTEFRRERRLWERTCHPEQGAEGRDVWERCGGTEDMAERADLRLLVRGILRSVMHRLTEREKEILSLHYFRDLTLRRIAVLLGTSASAVSKSKANLLRKLRAGAEGECAWC</sequence>
<dbReference type="AlphaFoldDB" id="G5GN85"/>
<reference evidence="7 8" key="1">
    <citation type="submission" date="2011-08" db="EMBL/GenBank/DDBJ databases">
        <title>The Genome Sequence of Selenomonas infelix ATCC 43532.</title>
        <authorList>
            <consortium name="The Broad Institute Genome Sequencing Platform"/>
            <person name="Earl A."/>
            <person name="Ward D."/>
            <person name="Feldgarden M."/>
            <person name="Gevers D."/>
            <person name="Izard J."/>
            <person name="Blanton J.M."/>
            <person name="Baranova O.V."/>
            <person name="Dewhirst F.E."/>
            <person name="Young S.K."/>
            <person name="Zeng Q."/>
            <person name="Gargeya S."/>
            <person name="Fitzgerald M."/>
            <person name="Haas B."/>
            <person name="Abouelleil A."/>
            <person name="Alvarado L."/>
            <person name="Arachchi H.M."/>
            <person name="Berlin A."/>
            <person name="Brown A."/>
            <person name="Chapman S.B."/>
            <person name="Chen Z."/>
            <person name="Dunbar C."/>
            <person name="Freedman E."/>
            <person name="Gearin G."/>
            <person name="Gellesch M."/>
            <person name="Goldberg J."/>
            <person name="Griggs A."/>
            <person name="Gujja S."/>
            <person name="Heiman D."/>
            <person name="Howarth C."/>
            <person name="Larson L."/>
            <person name="Lui A."/>
            <person name="MacDonald P.J.P."/>
            <person name="Montmayeur A."/>
            <person name="Murphy C."/>
            <person name="Neiman D."/>
            <person name="Pearson M."/>
            <person name="Priest M."/>
            <person name="Roberts A."/>
            <person name="Saif S."/>
            <person name="Shea T."/>
            <person name="Shenoy N."/>
            <person name="Sisk P."/>
            <person name="Stolte C."/>
            <person name="Sykes S."/>
            <person name="Wortman J."/>
            <person name="Nusbaum C."/>
            <person name="Birren B."/>
        </authorList>
    </citation>
    <scope>NUCLEOTIDE SEQUENCE [LARGE SCALE GENOMIC DNA]</scope>
    <source>
        <strain evidence="7 8">ATCC 43532</strain>
    </source>
</reference>
<keyword evidence="3" id="KW-0238">DNA-binding</keyword>
<name>G5GN85_9FIRM</name>
<proteinExistence type="predicted"/>
<dbReference type="InterPro" id="IPR014284">
    <property type="entry name" value="RNA_pol_sigma-70_dom"/>
</dbReference>
<evidence type="ECO:0000313" key="7">
    <source>
        <dbReference type="EMBL" id="EHG21422.1"/>
    </source>
</evidence>
<dbReference type="CDD" id="cd06171">
    <property type="entry name" value="Sigma70_r4"/>
    <property type="match status" value="1"/>
</dbReference>
<evidence type="ECO:0000259" key="6">
    <source>
        <dbReference type="Pfam" id="PF04545"/>
    </source>
</evidence>
<protein>
    <recommendedName>
        <fullName evidence="9">RNA polymerase sigma-70 region 4 domain-containing protein</fullName>
    </recommendedName>
</protein>
<dbReference type="HOGENOM" id="CLU_107557_0_0_9"/>
<evidence type="ECO:0000256" key="4">
    <source>
        <dbReference type="ARBA" id="ARBA00023163"/>
    </source>
</evidence>
<dbReference type="Gene3D" id="1.10.10.10">
    <property type="entry name" value="Winged helix-like DNA-binding domain superfamily/Winged helix DNA-binding domain"/>
    <property type="match status" value="1"/>
</dbReference>
<keyword evidence="1" id="KW-0805">Transcription regulation</keyword>
<feature type="domain" description="RNA polymerase sigma-70 region 4" evidence="6">
    <location>
        <begin position="162"/>
        <end position="210"/>
    </location>
</feature>
<dbReference type="InterPro" id="IPR036388">
    <property type="entry name" value="WH-like_DNA-bd_sf"/>
</dbReference>
<dbReference type="InterPro" id="IPR007630">
    <property type="entry name" value="RNA_pol_sigma70_r4"/>
</dbReference>
<dbReference type="Proteomes" id="UP000004129">
    <property type="component" value="Unassembled WGS sequence"/>
</dbReference>
<keyword evidence="4" id="KW-0804">Transcription</keyword>
<dbReference type="SUPFAM" id="SSF88659">
    <property type="entry name" value="Sigma3 and sigma4 domains of RNA polymerase sigma factors"/>
    <property type="match status" value="1"/>
</dbReference>
<evidence type="ECO:0000259" key="5">
    <source>
        <dbReference type="Pfam" id="PF04542"/>
    </source>
</evidence>
<dbReference type="InterPro" id="IPR013324">
    <property type="entry name" value="RNA_pol_sigma_r3/r4-like"/>
</dbReference>
<keyword evidence="8" id="KW-1185">Reference proteome</keyword>
<dbReference type="GO" id="GO:0016987">
    <property type="term" value="F:sigma factor activity"/>
    <property type="evidence" value="ECO:0007669"/>
    <property type="project" value="UniProtKB-KW"/>
</dbReference>
<dbReference type="GO" id="GO:0006352">
    <property type="term" value="P:DNA-templated transcription initiation"/>
    <property type="evidence" value="ECO:0007669"/>
    <property type="project" value="InterPro"/>
</dbReference>
<dbReference type="eggNOG" id="COG1595">
    <property type="taxonomic scope" value="Bacteria"/>
</dbReference>
<evidence type="ECO:0000256" key="3">
    <source>
        <dbReference type="ARBA" id="ARBA00023125"/>
    </source>
</evidence>
<dbReference type="Pfam" id="PF04542">
    <property type="entry name" value="Sigma70_r2"/>
    <property type="match status" value="1"/>
</dbReference>
<feature type="domain" description="RNA polymerase sigma-70 region 2" evidence="5">
    <location>
        <begin position="49"/>
        <end position="117"/>
    </location>
</feature>
<accession>G5GN85</accession>
<dbReference type="PATRIC" id="fig|679201.3.peg.847"/>
<dbReference type="EMBL" id="ACZM01000007">
    <property type="protein sequence ID" value="EHG21422.1"/>
    <property type="molecule type" value="Genomic_DNA"/>
</dbReference>
<dbReference type="STRING" id="679201.HMPREF9334_00839"/>
<evidence type="ECO:0000256" key="1">
    <source>
        <dbReference type="ARBA" id="ARBA00023015"/>
    </source>
</evidence>
<gene>
    <name evidence="7" type="ORF">HMPREF9334_00839</name>
</gene>
<dbReference type="InterPro" id="IPR013325">
    <property type="entry name" value="RNA_pol_sigma_r2"/>
</dbReference>
<dbReference type="PANTHER" id="PTHR30385">
    <property type="entry name" value="SIGMA FACTOR F FLAGELLAR"/>
    <property type="match status" value="1"/>
</dbReference>
<evidence type="ECO:0008006" key="9">
    <source>
        <dbReference type="Google" id="ProtNLM"/>
    </source>
</evidence>